<dbReference type="AlphaFoldDB" id="A0A9D2H760"/>
<dbReference type="EMBL" id="DXAM01000123">
    <property type="protein sequence ID" value="HJA04916.1"/>
    <property type="molecule type" value="Genomic_DNA"/>
</dbReference>
<sequence>MNLVGTRFTIDEYTSAGMHEKYLMFTKGGVDFLVIDGIVDTIFFRLAESDEGAAYARPNSLVEGIEHHMPVEDLKAVLGSPIFEATDHIVYRVGEKFLNIDIEDGRVDKLCVQLFDFGAESDGGRTESAAPAKPITGEISLLIDAAGTAYGDKVMIDLVDALGPRLDSHDTDEGTGTFLVFDSGGVDVQYRDGVLAGVLIHIAHDERRPYPRLDALVDGLSLPATRTDVTQTLGTPQESLPDVDLYSERGRFVMFNYTGDDLTTISIAYVPAGG</sequence>
<comment type="caution">
    <text evidence="1">The sequence shown here is derived from an EMBL/GenBank/DDBJ whole genome shotgun (WGS) entry which is preliminary data.</text>
</comment>
<dbReference type="Proteomes" id="UP000824220">
    <property type="component" value="Unassembled WGS sequence"/>
</dbReference>
<accession>A0A9D2H760</accession>
<protein>
    <submittedName>
        <fullName evidence="1">Uncharacterized protein</fullName>
    </submittedName>
</protein>
<name>A0A9D2H760_9MICO</name>
<reference evidence="1" key="2">
    <citation type="submission" date="2021-04" db="EMBL/GenBank/DDBJ databases">
        <authorList>
            <person name="Gilroy R."/>
        </authorList>
    </citation>
    <scope>NUCLEOTIDE SEQUENCE</scope>
    <source>
        <strain evidence="1">ChiHjej8B7-3636</strain>
    </source>
</reference>
<gene>
    <name evidence="1" type="ORF">H9800_08660</name>
</gene>
<proteinExistence type="predicted"/>
<reference evidence="1" key="1">
    <citation type="journal article" date="2021" name="PeerJ">
        <title>Extensive microbial diversity within the chicken gut microbiome revealed by metagenomics and culture.</title>
        <authorList>
            <person name="Gilroy R."/>
            <person name="Ravi A."/>
            <person name="Getino M."/>
            <person name="Pursley I."/>
            <person name="Horton D.L."/>
            <person name="Alikhan N.F."/>
            <person name="Baker D."/>
            <person name="Gharbi K."/>
            <person name="Hall N."/>
            <person name="Watson M."/>
            <person name="Adriaenssens E.M."/>
            <person name="Foster-Nyarko E."/>
            <person name="Jarju S."/>
            <person name="Secka A."/>
            <person name="Antonio M."/>
            <person name="Oren A."/>
            <person name="Chaudhuri R.R."/>
            <person name="La Ragione R."/>
            <person name="Hildebrand F."/>
            <person name="Pallen M.J."/>
        </authorList>
    </citation>
    <scope>NUCLEOTIDE SEQUENCE</scope>
    <source>
        <strain evidence="1">ChiHjej8B7-3636</strain>
    </source>
</reference>
<organism evidence="1 2">
    <name type="scientific">Candidatus Microbacterium stercoravium</name>
    <dbReference type="NCBI Taxonomy" id="2838697"/>
    <lineage>
        <taxon>Bacteria</taxon>
        <taxon>Bacillati</taxon>
        <taxon>Actinomycetota</taxon>
        <taxon>Actinomycetes</taxon>
        <taxon>Micrococcales</taxon>
        <taxon>Microbacteriaceae</taxon>
        <taxon>Microbacterium</taxon>
    </lineage>
</organism>
<evidence type="ECO:0000313" key="1">
    <source>
        <dbReference type="EMBL" id="HJA04916.1"/>
    </source>
</evidence>
<evidence type="ECO:0000313" key="2">
    <source>
        <dbReference type="Proteomes" id="UP000824220"/>
    </source>
</evidence>